<dbReference type="Proteomes" id="UP000219435">
    <property type="component" value="Unassembled WGS sequence"/>
</dbReference>
<name>A0A285VIV6_9ACTN</name>
<dbReference type="SUPFAM" id="SSF52833">
    <property type="entry name" value="Thioredoxin-like"/>
    <property type="match status" value="1"/>
</dbReference>
<evidence type="ECO:0000313" key="6">
    <source>
        <dbReference type="Proteomes" id="UP000219435"/>
    </source>
</evidence>
<evidence type="ECO:0000256" key="1">
    <source>
        <dbReference type="ARBA" id="ARBA00022559"/>
    </source>
</evidence>
<dbReference type="InterPro" id="IPR050455">
    <property type="entry name" value="Tpx_Peroxidase_subfamily"/>
</dbReference>
<dbReference type="Gene3D" id="3.40.30.10">
    <property type="entry name" value="Glutaredoxin"/>
    <property type="match status" value="1"/>
</dbReference>
<sequence>MTSFAAMPVPPSRLQQLEERFAELGDQLDDSPVTEALSVLHAIVQEVGRQVPSAAQNPSEAAGTTLQDVADLYLTAPPMSGAAESTGLPVGTLAPDFALPDANGQLVSLSDFRGRPVVLVFYPLDWSPGCSRQLELYQQELAEFEARGAAVIGVSVDSIYSHGAWSAVRGITFPLLADFHPKGDVARRYGVWRESDGFSDRALYVIDADGVIRYVDVSPRVEHLPDIYDVFAALDRLTDQTSAA</sequence>
<keyword evidence="1" id="KW-0575">Peroxidase</keyword>
<dbReference type="PANTHER" id="PTHR43110:SF1">
    <property type="entry name" value="THIOL PEROXIDASE"/>
    <property type="match status" value="1"/>
</dbReference>
<dbReference type="InterPro" id="IPR000866">
    <property type="entry name" value="AhpC/TSA"/>
</dbReference>
<keyword evidence="6" id="KW-1185">Reference proteome</keyword>
<dbReference type="GO" id="GO:0004601">
    <property type="term" value="F:peroxidase activity"/>
    <property type="evidence" value="ECO:0007669"/>
    <property type="project" value="UniProtKB-KW"/>
</dbReference>
<protein>
    <submittedName>
        <fullName evidence="5">Peroxiredoxin</fullName>
    </submittedName>
</protein>
<dbReference type="Pfam" id="PF00578">
    <property type="entry name" value="AhpC-TSA"/>
    <property type="match status" value="1"/>
</dbReference>
<dbReference type="AlphaFoldDB" id="A0A285VIV6"/>
<dbReference type="PANTHER" id="PTHR43110">
    <property type="entry name" value="THIOL PEROXIDASE"/>
    <property type="match status" value="1"/>
</dbReference>
<dbReference type="InterPro" id="IPR013766">
    <property type="entry name" value="Thioredoxin_domain"/>
</dbReference>
<dbReference type="CDD" id="cd03018">
    <property type="entry name" value="PRX_AhpE_like"/>
    <property type="match status" value="1"/>
</dbReference>
<keyword evidence="2" id="KW-0049">Antioxidant</keyword>
<dbReference type="RefSeq" id="WP_217991712.1">
    <property type="nucleotide sequence ID" value="NZ_OBQI01000009.1"/>
</dbReference>
<feature type="domain" description="Thioredoxin" evidence="4">
    <location>
        <begin position="88"/>
        <end position="239"/>
    </location>
</feature>
<keyword evidence="3" id="KW-0676">Redox-active center</keyword>
<evidence type="ECO:0000256" key="3">
    <source>
        <dbReference type="ARBA" id="ARBA00023284"/>
    </source>
</evidence>
<reference evidence="6" key="1">
    <citation type="submission" date="2017-08" db="EMBL/GenBank/DDBJ databases">
        <authorList>
            <person name="Varghese N."/>
            <person name="Submissions S."/>
        </authorList>
    </citation>
    <scope>NUCLEOTIDE SEQUENCE [LARGE SCALE GENOMIC DNA]</scope>
    <source>
        <strain evidence="6">DSM 4725</strain>
    </source>
</reference>
<organism evidence="5 6">
    <name type="scientific">Blastococcus aggregatus</name>
    <dbReference type="NCBI Taxonomy" id="38502"/>
    <lineage>
        <taxon>Bacteria</taxon>
        <taxon>Bacillati</taxon>
        <taxon>Actinomycetota</taxon>
        <taxon>Actinomycetes</taxon>
        <taxon>Geodermatophilales</taxon>
        <taxon>Geodermatophilaceae</taxon>
        <taxon>Blastococcus</taxon>
    </lineage>
</organism>
<gene>
    <name evidence="5" type="ORF">SAMN05660748_4469</name>
</gene>
<evidence type="ECO:0000313" key="5">
    <source>
        <dbReference type="EMBL" id="SOC53498.1"/>
    </source>
</evidence>
<evidence type="ECO:0000259" key="4">
    <source>
        <dbReference type="PROSITE" id="PS51352"/>
    </source>
</evidence>
<dbReference type="InterPro" id="IPR036249">
    <property type="entry name" value="Thioredoxin-like_sf"/>
</dbReference>
<dbReference type="EMBL" id="OBQI01000009">
    <property type="protein sequence ID" value="SOC53498.1"/>
    <property type="molecule type" value="Genomic_DNA"/>
</dbReference>
<keyword evidence="1" id="KW-0560">Oxidoreductase</keyword>
<evidence type="ECO:0000256" key="2">
    <source>
        <dbReference type="ARBA" id="ARBA00022862"/>
    </source>
</evidence>
<proteinExistence type="predicted"/>
<dbReference type="PROSITE" id="PS51352">
    <property type="entry name" value="THIOREDOXIN_2"/>
    <property type="match status" value="1"/>
</dbReference>
<accession>A0A285VIV6</accession>